<name>A0A3G6J1W6_9CORY</name>
<dbReference type="InterPro" id="IPR050270">
    <property type="entry name" value="DegV_domain_contain"/>
</dbReference>
<dbReference type="KEGG" id="cgk:CGERO_08175"/>
<evidence type="ECO:0000313" key="3">
    <source>
        <dbReference type="Proteomes" id="UP000271587"/>
    </source>
</evidence>
<gene>
    <name evidence="2" type="ORF">CGERO_08175</name>
</gene>
<dbReference type="GO" id="GO:0008289">
    <property type="term" value="F:lipid binding"/>
    <property type="evidence" value="ECO:0007669"/>
    <property type="project" value="UniProtKB-KW"/>
</dbReference>
<dbReference type="OrthoDB" id="9760324at2"/>
<evidence type="ECO:0000256" key="1">
    <source>
        <dbReference type="ARBA" id="ARBA00023121"/>
    </source>
</evidence>
<dbReference type="SUPFAM" id="SSF82549">
    <property type="entry name" value="DAK1/DegV-like"/>
    <property type="match status" value="1"/>
</dbReference>
<accession>A0A3G6J1W6</accession>
<sequence length="261" mass="27489">MPVRIVTDSSAGLPAEIARELGITVVPMHVLNDSGDQSTAGLGALELTAAYARQLERGEDAGVVALHLSKELSSTWAAATQAAAIFDGLVHVVDTQTVGMAIGAAAMAAARLAAEGASLDECVAVARDVLDRSETWLYLHRLDAIRKSGRISAATAVVSSALATRPLMRVEHGRLELAVKSRTQSKAFARLVESIRQRAEGEKVFVMLQQHDAAAEASELQRQMERQLPGGSTFLICPLEATSAVHAGPGAIGVSVVYSRD</sequence>
<dbReference type="NCBIfam" id="TIGR00762">
    <property type="entry name" value="DegV"/>
    <property type="match status" value="1"/>
</dbReference>
<dbReference type="PANTHER" id="PTHR33434:SF2">
    <property type="entry name" value="FATTY ACID-BINDING PROTEIN TM_1468"/>
    <property type="match status" value="1"/>
</dbReference>
<dbReference type="PANTHER" id="PTHR33434">
    <property type="entry name" value="DEGV DOMAIN-CONTAINING PROTEIN DR_1986-RELATED"/>
    <property type="match status" value="1"/>
</dbReference>
<protein>
    <submittedName>
        <fullName evidence="2">DegV domain-containing protein</fullName>
    </submittedName>
</protein>
<dbReference type="InterPro" id="IPR043168">
    <property type="entry name" value="DegV_C"/>
</dbReference>
<dbReference type="Gene3D" id="3.40.50.10170">
    <property type="match status" value="2"/>
</dbReference>
<dbReference type="Pfam" id="PF02645">
    <property type="entry name" value="DegV"/>
    <property type="match status" value="1"/>
</dbReference>
<dbReference type="AlphaFoldDB" id="A0A3G6J1W6"/>
<dbReference type="InterPro" id="IPR003797">
    <property type="entry name" value="DegV"/>
</dbReference>
<dbReference type="Proteomes" id="UP000271587">
    <property type="component" value="Chromosome"/>
</dbReference>
<dbReference type="PROSITE" id="PS51482">
    <property type="entry name" value="DEGV"/>
    <property type="match status" value="1"/>
</dbReference>
<keyword evidence="3" id="KW-1185">Reference proteome</keyword>
<dbReference type="EMBL" id="CP033897">
    <property type="protein sequence ID" value="AZA11932.1"/>
    <property type="molecule type" value="Genomic_DNA"/>
</dbReference>
<reference evidence="2 3" key="1">
    <citation type="submission" date="2018-11" db="EMBL/GenBank/DDBJ databases">
        <authorList>
            <person name="Kleinhagauer T."/>
            <person name="Glaeser S.P."/>
            <person name="Spergser J."/>
            <person name="Ruckert C."/>
            <person name="Kaempfer P."/>
            <person name="Busse H.-J."/>
        </authorList>
    </citation>
    <scope>NUCLEOTIDE SEQUENCE [LARGE SCALE GENOMIC DNA]</scope>
    <source>
        <strain evidence="2 3">W8</strain>
    </source>
</reference>
<dbReference type="Gene3D" id="3.30.1180.10">
    <property type="match status" value="1"/>
</dbReference>
<organism evidence="2 3">
    <name type="scientific">Corynebacterium gerontici</name>
    <dbReference type="NCBI Taxonomy" id="2079234"/>
    <lineage>
        <taxon>Bacteria</taxon>
        <taxon>Bacillati</taxon>
        <taxon>Actinomycetota</taxon>
        <taxon>Actinomycetes</taxon>
        <taxon>Mycobacteriales</taxon>
        <taxon>Corynebacteriaceae</taxon>
        <taxon>Corynebacterium</taxon>
    </lineage>
</organism>
<dbReference type="RefSeq" id="WP_123934903.1">
    <property type="nucleotide sequence ID" value="NZ_CP033897.1"/>
</dbReference>
<evidence type="ECO:0000313" key="2">
    <source>
        <dbReference type="EMBL" id="AZA11932.1"/>
    </source>
</evidence>
<keyword evidence="1" id="KW-0446">Lipid-binding</keyword>
<proteinExistence type="predicted"/>